<dbReference type="GO" id="GO:0004315">
    <property type="term" value="F:3-oxoacyl-[acyl-carrier-protein] synthase activity"/>
    <property type="evidence" value="ECO:0007669"/>
    <property type="project" value="UniProtKB-EC"/>
</dbReference>
<evidence type="ECO:0000256" key="20">
    <source>
        <dbReference type="ARBA" id="ARBA00023399"/>
    </source>
</evidence>
<evidence type="ECO:0000313" key="55">
    <source>
        <dbReference type="EMBL" id="CAL1301760.1"/>
    </source>
</evidence>
<evidence type="ECO:0000256" key="41">
    <source>
        <dbReference type="ARBA" id="ARBA00048650"/>
    </source>
</evidence>
<evidence type="ECO:0000256" key="7">
    <source>
        <dbReference type="ARBA" id="ARBA00022857"/>
    </source>
</evidence>
<comment type="catalytic activity">
    <reaction evidence="50">
        <text>3-oxooctanoyl-[ACP] + NADPH + H(+) = (3R)-hydroxyoctanoyl-[ACP] + NADP(+)</text>
        <dbReference type="Rhea" id="RHEA:41840"/>
        <dbReference type="Rhea" id="RHEA-COMP:9633"/>
        <dbReference type="Rhea" id="RHEA-COMP:9634"/>
        <dbReference type="ChEBI" id="CHEBI:15378"/>
        <dbReference type="ChEBI" id="CHEBI:57783"/>
        <dbReference type="ChEBI" id="CHEBI:58349"/>
        <dbReference type="ChEBI" id="CHEBI:78460"/>
        <dbReference type="ChEBI" id="CHEBI:78461"/>
    </reaction>
    <physiologicalReaction direction="left-to-right" evidence="50">
        <dbReference type="Rhea" id="RHEA:41841"/>
    </physiologicalReaction>
</comment>
<dbReference type="Pfam" id="PF00550">
    <property type="entry name" value="PP-binding"/>
    <property type="match status" value="1"/>
</dbReference>
<evidence type="ECO:0000256" key="53">
    <source>
        <dbReference type="ARBA" id="ARBA00049533"/>
    </source>
</evidence>
<dbReference type="InterPro" id="IPR001031">
    <property type="entry name" value="Thioesterase"/>
</dbReference>
<comment type="catalytic activity">
    <reaction evidence="19">
        <text>(3R)-hydroxytetradecanoyl-[ACP] = (2E)-tetradecenoyl-[ACP] + H2O</text>
        <dbReference type="Rhea" id="RHEA:41892"/>
        <dbReference type="Rhea" id="RHEA-COMP:9646"/>
        <dbReference type="Rhea" id="RHEA-COMP:9647"/>
        <dbReference type="ChEBI" id="CHEBI:15377"/>
        <dbReference type="ChEBI" id="CHEBI:78474"/>
        <dbReference type="ChEBI" id="CHEBI:78475"/>
    </reaction>
    <physiologicalReaction direction="left-to-right" evidence="19">
        <dbReference type="Rhea" id="RHEA:41893"/>
    </physiologicalReaction>
</comment>
<gene>
    <name evidence="55" type="ORF">LARSCL_LOCUS22671</name>
</gene>
<evidence type="ECO:0000256" key="36">
    <source>
        <dbReference type="ARBA" id="ARBA00048281"/>
    </source>
</evidence>
<dbReference type="SUPFAM" id="SSF47336">
    <property type="entry name" value="ACP-like"/>
    <property type="match status" value="1"/>
</dbReference>
<name>A0AAV2C1Z7_9ARAC</name>
<keyword evidence="6" id="KW-0276">Fatty acid metabolism</keyword>
<comment type="catalytic activity">
    <reaction evidence="52">
        <text>(2E)-decenoyl-[ACP] + NADPH + H(+) = decanoyl-[ACP] + NADP(+)</text>
        <dbReference type="Rhea" id="RHEA:41864"/>
        <dbReference type="Rhea" id="RHEA-COMP:9639"/>
        <dbReference type="Rhea" id="RHEA-COMP:9640"/>
        <dbReference type="ChEBI" id="CHEBI:15378"/>
        <dbReference type="ChEBI" id="CHEBI:57783"/>
        <dbReference type="ChEBI" id="CHEBI:58349"/>
        <dbReference type="ChEBI" id="CHEBI:78467"/>
        <dbReference type="ChEBI" id="CHEBI:78468"/>
    </reaction>
    <physiologicalReaction direction="left-to-right" evidence="52">
        <dbReference type="Rhea" id="RHEA:41865"/>
    </physiologicalReaction>
</comment>
<evidence type="ECO:0000256" key="52">
    <source>
        <dbReference type="ARBA" id="ARBA00049521"/>
    </source>
</evidence>
<dbReference type="InterPro" id="IPR011032">
    <property type="entry name" value="GroES-like_sf"/>
</dbReference>
<dbReference type="GO" id="GO:0016297">
    <property type="term" value="F:fatty acyl-[ACP] hydrolase activity"/>
    <property type="evidence" value="ECO:0007669"/>
    <property type="project" value="UniProtKB-EC"/>
</dbReference>
<dbReference type="GO" id="GO:0004316">
    <property type="term" value="F:3-oxoacyl-[acyl-carrier-protein] reductase (NADPH) activity"/>
    <property type="evidence" value="ECO:0007669"/>
    <property type="project" value="UniProtKB-EC"/>
</dbReference>
<dbReference type="CDD" id="cd08954">
    <property type="entry name" value="KR_1_FAS_SDR_x"/>
    <property type="match status" value="1"/>
</dbReference>
<evidence type="ECO:0000256" key="47">
    <source>
        <dbReference type="ARBA" id="ARBA00049171"/>
    </source>
</evidence>
<dbReference type="GO" id="GO:0141148">
    <property type="term" value="F:enoyl-[acyl-carrier-protein] reductase (NADPH) activity"/>
    <property type="evidence" value="ECO:0007669"/>
    <property type="project" value="UniProtKB-EC"/>
</dbReference>
<dbReference type="InterPro" id="IPR029063">
    <property type="entry name" value="SAM-dependent_MTases_sf"/>
</dbReference>
<reference evidence="55 56" key="1">
    <citation type="submission" date="2024-04" db="EMBL/GenBank/DDBJ databases">
        <authorList>
            <person name="Rising A."/>
            <person name="Reimegard J."/>
            <person name="Sonavane S."/>
            <person name="Akerstrom W."/>
            <person name="Nylinder S."/>
            <person name="Hedman E."/>
            <person name="Kallberg Y."/>
        </authorList>
    </citation>
    <scope>NUCLEOTIDE SEQUENCE [LARGE SCALE GENOMIC DNA]</scope>
</reference>
<evidence type="ECO:0000256" key="40">
    <source>
        <dbReference type="ARBA" id="ARBA00048571"/>
    </source>
</evidence>
<dbReference type="Gene3D" id="3.40.50.720">
    <property type="entry name" value="NAD(P)-binding Rossmann-like Domain"/>
    <property type="match status" value="1"/>
</dbReference>
<comment type="catalytic activity">
    <reaction evidence="25">
        <text>hexanoyl-[ACP] + malonyl-[ACP] + H(+) = 3-oxooctanoyl-[ACP] + holo-[ACP] + CO2</text>
        <dbReference type="Rhea" id="RHEA:41836"/>
        <dbReference type="Rhea" id="RHEA-COMP:9623"/>
        <dbReference type="Rhea" id="RHEA-COMP:9632"/>
        <dbReference type="Rhea" id="RHEA-COMP:9633"/>
        <dbReference type="Rhea" id="RHEA-COMP:9685"/>
        <dbReference type="ChEBI" id="CHEBI:15378"/>
        <dbReference type="ChEBI" id="CHEBI:16526"/>
        <dbReference type="ChEBI" id="CHEBI:64479"/>
        <dbReference type="ChEBI" id="CHEBI:78449"/>
        <dbReference type="ChEBI" id="CHEBI:78459"/>
        <dbReference type="ChEBI" id="CHEBI:78460"/>
    </reaction>
    <physiologicalReaction direction="left-to-right" evidence="25">
        <dbReference type="Rhea" id="RHEA:41837"/>
    </physiologicalReaction>
</comment>
<comment type="catalytic activity">
    <reaction evidence="34">
        <text>acetyl-[ACP] + malonyl-[ACP] + H(+) = 3-oxobutanoyl-[ACP] + holo-[ACP] + CO2</text>
        <dbReference type="Rhea" id="RHEA:41800"/>
        <dbReference type="Rhea" id="RHEA-COMP:9621"/>
        <dbReference type="Rhea" id="RHEA-COMP:9623"/>
        <dbReference type="Rhea" id="RHEA-COMP:9625"/>
        <dbReference type="Rhea" id="RHEA-COMP:9685"/>
        <dbReference type="ChEBI" id="CHEBI:15378"/>
        <dbReference type="ChEBI" id="CHEBI:16526"/>
        <dbReference type="ChEBI" id="CHEBI:64479"/>
        <dbReference type="ChEBI" id="CHEBI:78446"/>
        <dbReference type="ChEBI" id="CHEBI:78449"/>
        <dbReference type="ChEBI" id="CHEBI:78450"/>
    </reaction>
    <physiologicalReaction direction="left-to-right" evidence="34">
        <dbReference type="Rhea" id="RHEA:41801"/>
    </physiologicalReaction>
</comment>
<feature type="domain" description="Carrier" evidence="54">
    <location>
        <begin position="1466"/>
        <end position="1546"/>
    </location>
</feature>
<dbReference type="Gene3D" id="3.30.70.250">
    <property type="entry name" value="Malonyl-CoA ACP transacylase, ACP-binding"/>
    <property type="match status" value="1"/>
</dbReference>
<comment type="catalytic activity">
    <reaction evidence="36">
        <text>(2E)-dodecenoyl-[ACP] + NADPH + H(+) = dodecanoyl-[ACP] + NADP(+)</text>
        <dbReference type="Rhea" id="RHEA:41880"/>
        <dbReference type="Rhea" id="RHEA-COMP:9643"/>
        <dbReference type="Rhea" id="RHEA-COMP:9644"/>
        <dbReference type="ChEBI" id="CHEBI:15378"/>
        <dbReference type="ChEBI" id="CHEBI:57783"/>
        <dbReference type="ChEBI" id="CHEBI:58349"/>
        <dbReference type="ChEBI" id="CHEBI:65264"/>
        <dbReference type="ChEBI" id="CHEBI:78472"/>
    </reaction>
    <physiologicalReaction direction="left-to-right" evidence="36">
        <dbReference type="Rhea" id="RHEA:41881"/>
    </physiologicalReaction>
</comment>
<dbReference type="GO" id="GO:0004313">
    <property type="term" value="F:[acyl-carrier-protein] S-acetyltransferase activity"/>
    <property type="evidence" value="ECO:0007669"/>
    <property type="project" value="UniProtKB-EC"/>
</dbReference>
<dbReference type="InterPro" id="IPR001227">
    <property type="entry name" value="Ac_transferase_dom_sf"/>
</dbReference>
<keyword evidence="56" id="KW-1185">Reference proteome</keyword>
<accession>A0AAV2C1Z7</accession>
<dbReference type="Pfam" id="PF13602">
    <property type="entry name" value="ADH_zinc_N_2"/>
    <property type="match status" value="1"/>
</dbReference>
<evidence type="ECO:0000256" key="29">
    <source>
        <dbReference type="ARBA" id="ARBA00047500"/>
    </source>
</evidence>
<evidence type="ECO:0000256" key="31">
    <source>
        <dbReference type="ARBA" id="ARBA00047810"/>
    </source>
</evidence>
<dbReference type="InterPro" id="IPR014043">
    <property type="entry name" value="Acyl_transferase_dom"/>
</dbReference>
<keyword evidence="7" id="KW-0521">NADP</keyword>
<comment type="catalytic activity">
    <reaction evidence="43">
        <text>hexadecanoyl-[ACP] + H2O = hexadecanoate + holo-[ACP] + H(+)</text>
        <dbReference type="Rhea" id="RHEA:41932"/>
        <dbReference type="Rhea" id="RHEA-COMP:9652"/>
        <dbReference type="Rhea" id="RHEA-COMP:9685"/>
        <dbReference type="ChEBI" id="CHEBI:7896"/>
        <dbReference type="ChEBI" id="CHEBI:15377"/>
        <dbReference type="ChEBI" id="CHEBI:15378"/>
        <dbReference type="ChEBI" id="CHEBI:64479"/>
        <dbReference type="ChEBI" id="CHEBI:78483"/>
        <dbReference type="EC" id="3.1.2.14"/>
    </reaction>
    <physiologicalReaction direction="left-to-right" evidence="43">
        <dbReference type="Rhea" id="RHEA:41933"/>
    </physiologicalReaction>
</comment>
<dbReference type="SUPFAM" id="SSF50129">
    <property type="entry name" value="GroES-like"/>
    <property type="match status" value="1"/>
</dbReference>
<evidence type="ECO:0000256" key="30">
    <source>
        <dbReference type="ARBA" id="ARBA00047578"/>
    </source>
</evidence>
<comment type="pathway">
    <text evidence="1">Lipid metabolism.</text>
</comment>
<evidence type="ECO:0000256" key="50">
    <source>
        <dbReference type="ARBA" id="ARBA00049422"/>
    </source>
</evidence>
<dbReference type="SUPFAM" id="SSF53474">
    <property type="entry name" value="alpha/beta-Hydrolases"/>
    <property type="match status" value="1"/>
</dbReference>
<keyword evidence="10" id="KW-0560">Oxidoreductase</keyword>
<evidence type="ECO:0000256" key="19">
    <source>
        <dbReference type="ARBA" id="ARBA00023398"/>
    </source>
</evidence>
<evidence type="ECO:0000256" key="26">
    <source>
        <dbReference type="ARBA" id="ARBA00047400"/>
    </source>
</evidence>
<keyword evidence="9" id="KW-0007">Acetylation</keyword>
<comment type="catalytic activity">
    <reaction evidence="53">
        <text>octanoyl-[ACP] + malonyl-[ACP] + H(+) = 3-oxodecanoyl-[ACP] + holo-[ACP] + CO2</text>
        <dbReference type="Rhea" id="RHEA:41852"/>
        <dbReference type="Rhea" id="RHEA-COMP:9623"/>
        <dbReference type="Rhea" id="RHEA-COMP:9636"/>
        <dbReference type="Rhea" id="RHEA-COMP:9637"/>
        <dbReference type="Rhea" id="RHEA-COMP:9685"/>
        <dbReference type="ChEBI" id="CHEBI:15378"/>
        <dbReference type="ChEBI" id="CHEBI:16526"/>
        <dbReference type="ChEBI" id="CHEBI:64479"/>
        <dbReference type="ChEBI" id="CHEBI:78449"/>
        <dbReference type="ChEBI" id="CHEBI:78463"/>
        <dbReference type="ChEBI" id="CHEBI:78464"/>
    </reaction>
    <physiologicalReaction direction="left-to-right" evidence="53">
        <dbReference type="Rhea" id="RHEA:41853"/>
    </physiologicalReaction>
</comment>
<evidence type="ECO:0000256" key="22">
    <source>
        <dbReference type="ARBA" id="ARBA00023402"/>
    </source>
</evidence>
<comment type="catalytic activity">
    <reaction evidence="18">
        <text>a (3R)-hydroxyacyl-[ACP] = a (2E)-enoyl-[ACP] + H2O</text>
        <dbReference type="Rhea" id="RHEA:13097"/>
        <dbReference type="Rhea" id="RHEA-COMP:9925"/>
        <dbReference type="Rhea" id="RHEA-COMP:9945"/>
        <dbReference type="ChEBI" id="CHEBI:15377"/>
        <dbReference type="ChEBI" id="CHEBI:78784"/>
        <dbReference type="ChEBI" id="CHEBI:78827"/>
        <dbReference type="EC" id="4.2.1.59"/>
    </reaction>
    <physiologicalReaction direction="left-to-right" evidence="18">
        <dbReference type="Rhea" id="RHEA:13098"/>
    </physiologicalReaction>
</comment>
<dbReference type="Gene3D" id="3.40.366.10">
    <property type="entry name" value="Malonyl-Coenzyme A Acyl Carrier Protein, domain 2"/>
    <property type="match status" value="1"/>
</dbReference>
<dbReference type="InterPro" id="IPR036736">
    <property type="entry name" value="ACP-like_sf"/>
</dbReference>
<keyword evidence="13" id="KW-0511">Multifunctional enzyme</keyword>
<evidence type="ECO:0000256" key="8">
    <source>
        <dbReference type="ARBA" id="ARBA00022898"/>
    </source>
</evidence>
<evidence type="ECO:0000256" key="15">
    <source>
        <dbReference type="ARBA" id="ARBA00023351"/>
    </source>
</evidence>
<evidence type="ECO:0000256" key="51">
    <source>
        <dbReference type="ARBA" id="ARBA00049449"/>
    </source>
</evidence>
<dbReference type="InterPro" id="IPR049552">
    <property type="entry name" value="PKS_DH_N"/>
</dbReference>
<dbReference type="Pfam" id="PF08659">
    <property type="entry name" value="KR"/>
    <property type="match status" value="1"/>
</dbReference>
<comment type="catalytic activity">
    <reaction evidence="17">
        <text>(3R)-hydroxydecanoyl-[ACP] = (2E)-decenoyl-[ACP] + H2O</text>
        <dbReference type="Rhea" id="RHEA:41860"/>
        <dbReference type="Rhea" id="RHEA-COMP:9638"/>
        <dbReference type="Rhea" id="RHEA-COMP:9639"/>
        <dbReference type="ChEBI" id="CHEBI:15377"/>
        <dbReference type="ChEBI" id="CHEBI:78466"/>
        <dbReference type="ChEBI" id="CHEBI:78467"/>
    </reaction>
    <physiologicalReaction direction="left-to-right" evidence="17">
        <dbReference type="Rhea" id="RHEA:41861"/>
    </physiologicalReaction>
</comment>
<dbReference type="InterPro" id="IPR057326">
    <property type="entry name" value="KR_dom"/>
</dbReference>
<evidence type="ECO:0000256" key="10">
    <source>
        <dbReference type="ARBA" id="ARBA00023002"/>
    </source>
</evidence>
<comment type="catalytic activity">
    <reaction evidence="46">
        <text>decanoyl-[ACP] + malonyl-[ACP] + H(+) = 3-oxododecanoyl-[ACP] + holo-[ACP] + CO2</text>
        <dbReference type="Rhea" id="RHEA:41868"/>
        <dbReference type="Rhea" id="RHEA-COMP:9623"/>
        <dbReference type="Rhea" id="RHEA-COMP:9640"/>
        <dbReference type="Rhea" id="RHEA-COMP:9641"/>
        <dbReference type="Rhea" id="RHEA-COMP:9685"/>
        <dbReference type="ChEBI" id="CHEBI:15378"/>
        <dbReference type="ChEBI" id="CHEBI:16526"/>
        <dbReference type="ChEBI" id="CHEBI:64479"/>
        <dbReference type="ChEBI" id="CHEBI:78449"/>
        <dbReference type="ChEBI" id="CHEBI:78468"/>
        <dbReference type="ChEBI" id="CHEBI:78469"/>
    </reaction>
    <physiologicalReaction direction="left-to-right" evidence="46">
        <dbReference type="Rhea" id="RHEA:41869"/>
    </physiologicalReaction>
</comment>
<evidence type="ECO:0000256" key="46">
    <source>
        <dbReference type="ARBA" id="ARBA00049109"/>
    </source>
</evidence>
<dbReference type="Pfam" id="PF21149">
    <property type="entry name" value="FAS_pseudo-KR"/>
    <property type="match status" value="1"/>
</dbReference>
<sequence length="1827" mass="205149">MCSGDVYPACDNAEDCVTVSGLKEPLQKFVDNLKQDNVLVHMINSNGFGFHCKLVKKAASMVTLELKKILTKPKHKSNRWISTSYPENHVNSTNNKDWDLGHLFNNLVSCVRLHDALKKIPSDGIIIEIGPHFNLQPILKRVIGLKASYHSLMTRDDEDSMLFFMASLGRLYHEGVNPNVERLYPAVKFPVPRGTPMISDLIKWNHSQSYFVPRFSTKTSDFSREFRFDKEDAYLLDYKVNGETIFPAAGFIYLAWEALAKKLKKGLKEIPIVIEDFEISRATITNAQTPVKFFVNIQDSSGQFEIMDAGTLVASGQIFECENAAFLETAPKCTSGENTLSGEDVYNDLKTSGYEDGPAFQSIVESNFEGTSGMIQWHESWISFLEAHMSFSGLMMTSNEPMLPTAAEFLKIDPKAVRAYVQNNTSSNKGQDKVTCNFPCGYNPNTHVCRSIGVEVGPLRWQPAPISKGTEKPNLEEYRFVPYISSYVPTDGSGLQHSQYLFACNELVKKIETAVKEDMKQPMFQIDAKNEVSLDGIESSDGKNLLKILEIISSNLENFKTKTKEYLLNYTLIAGKDILNSVLVNEESLKIILAIISENSYKKLNVVEVNRNFPVVLVPAIEIMRKYTNLNFKKSILIAPKSVVIDDEVLEEHGIQRSSDGSLKDFEKEGSHDVAISSFTCGPLSELKQLLRSLTSIIKPDGFILLFFKARAHRAEKLLSFFCGEKLQVLSVEELESTLKNENLVILSKISDSFGGFLYLLRRPTLAKQQRTVLITDENNFEWVEKVKKELYGVDSGLLWLVAKDNPVTGILGMVNCLKQEPGGERIRCVFIPHKKEDQDFPSYNLEHPFFNHLVSQNLVMNVWKNGAWGSYRHLLIKETKPRRRVEHSFVRCRNYGNLSSFEWTESRIKYAPRQNRKLVHIYYSAVNTEDVMMANGKLSSRAMLYQQQGNSAMGYEFSGREEGSGNRVCGFTPASSMATSVLVDPAHCLEVPEKWTLEEAATVPVAYATCYYSLLTRAKLQPGESILIHSGSDGIGMAAITIALELKCEVFTTVDTEEKRDYLRKKFPQIKIKNIWFSRTLSFETMILSGTDGRGVDVILNSFAGDKYQANFRCISSSGRIIEIGKHDLAFDHSTDSKIFLNNVSFHAVYLDEIFAEASVQDTMGMVRQGIKNGVVQPLERTAFGRNFIEDAFRYVEKKLHIGKVLLKMRDEEPCKSISPTTLLLPAIPESQFYYNKVYIVIGGLGGFGLEVTKWAISRGARNIVLTSRYGARTSYQHFCLKRWKDAGLNVRVSTLNVAKRDEAEKLLEDCMNVGPLGGIFNSAVILKDGYLDVQTPEDFQLVCGPKSEATKTLDELTRKLCPDIDYFVCFSSIVAGRGNAGQTNYAFANSVMERICEERRKDGLHGLAIQWGIIGDVGVVHKYMGDSAIIAGAVAQSAKSCLKSLDIFCQQDCPVVASYMPVEQSKKSDQGNILKQILKILGVEDITQINMTRRLSEIGIDSIVGSQIKQMIESACDVDVTIHDILEMNLDDIKAILKNADRDKSSSQAPALITTIKINLPPTLVHRDPLVLLNEEGSGEHIFIVHIKDTNVMDFVPLAKALNKPVYALVWTTDLSSTEMESVAQRYLKIIEDVTDGPYHLVGVSEGACLAFEMALQRERSQKILKSFILINGSEYLMNTLSMDSSEETESEVKALCGFVEQFTTSDISRLKEELQKNSDLNLRIRTLFNYLRTSSNENEVNEAVTNHLLKQRLLESYFPRGKLSSNIHLLEDSSRLLTSDVPVIKEIFTQLCSGKISVHRILSSRQLLTEEYVQQTAKIVQSII</sequence>
<evidence type="ECO:0000256" key="6">
    <source>
        <dbReference type="ARBA" id="ARBA00022832"/>
    </source>
</evidence>
<comment type="catalytic activity">
    <reaction evidence="26">
        <text>a (3R)-hydroxyacyl-[ACP] + NADP(+) = a 3-oxoacyl-[ACP] + NADPH + H(+)</text>
        <dbReference type="Rhea" id="RHEA:17397"/>
        <dbReference type="Rhea" id="RHEA-COMP:9916"/>
        <dbReference type="Rhea" id="RHEA-COMP:9945"/>
        <dbReference type="ChEBI" id="CHEBI:15378"/>
        <dbReference type="ChEBI" id="CHEBI:57783"/>
        <dbReference type="ChEBI" id="CHEBI:58349"/>
        <dbReference type="ChEBI" id="CHEBI:78776"/>
        <dbReference type="ChEBI" id="CHEBI:78827"/>
        <dbReference type="EC" id="1.1.1.100"/>
    </reaction>
    <physiologicalReaction direction="right-to-left" evidence="26">
        <dbReference type="Rhea" id="RHEA:17399"/>
    </physiologicalReaction>
</comment>
<comment type="catalytic activity">
    <reaction evidence="20">
        <text>(3R)-hydroxyoctadecanoyl-[ACP] = (2E)-octadecenoyl-[ACP] + H2O</text>
        <dbReference type="Rhea" id="RHEA:41924"/>
        <dbReference type="Rhea" id="RHEA-COMP:9654"/>
        <dbReference type="Rhea" id="RHEA-COMP:9655"/>
        <dbReference type="ChEBI" id="CHEBI:15377"/>
        <dbReference type="ChEBI" id="CHEBI:78488"/>
        <dbReference type="ChEBI" id="CHEBI:78489"/>
    </reaction>
    <physiologicalReaction direction="left-to-right" evidence="20">
        <dbReference type="Rhea" id="RHEA:41925"/>
    </physiologicalReaction>
</comment>
<comment type="catalytic activity">
    <reaction evidence="48">
        <text>3-oxododecanoyl-[ACP] + NADPH + H(+) = (3R)-hydroxydodecanoyl-[ACP] + NADP(+)</text>
        <dbReference type="Rhea" id="RHEA:41872"/>
        <dbReference type="Rhea" id="RHEA-COMP:9641"/>
        <dbReference type="Rhea" id="RHEA-COMP:9642"/>
        <dbReference type="ChEBI" id="CHEBI:15378"/>
        <dbReference type="ChEBI" id="CHEBI:57783"/>
        <dbReference type="ChEBI" id="CHEBI:58349"/>
        <dbReference type="ChEBI" id="CHEBI:78469"/>
        <dbReference type="ChEBI" id="CHEBI:78470"/>
    </reaction>
    <physiologicalReaction direction="left-to-right" evidence="48">
        <dbReference type="Rhea" id="RHEA:41873"/>
    </physiologicalReaction>
</comment>
<comment type="catalytic activity">
    <reaction evidence="35">
        <text>hexadecanoyl-[ACP] + malonyl-[ACP] + H(+) = 3-oxooctadecanoyl-[ACP] + holo-[ACP] + CO2</text>
        <dbReference type="Rhea" id="RHEA:41916"/>
        <dbReference type="Rhea" id="RHEA-COMP:9623"/>
        <dbReference type="Rhea" id="RHEA-COMP:9652"/>
        <dbReference type="Rhea" id="RHEA-COMP:9653"/>
        <dbReference type="Rhea" id="RHEA-COMP:9685"/>
        <dbReference type="ChEBI" id="CHEBI:15378"/>
        <dbReference type="ChEBI" id="CHEBI:16526"/>
        <dbReference type="ChEBI" id="CHEBI:64479"/>
        <dbReference type="ChEBI" id="CHEBI:78449"/>
        <dbReference type="ChEBI" id="CHEBI:78483"/>
        <dbReference type="ChEBI" id="CHEBI:78487"/>
    </reaction>
    <physiologicalReaction direction="left-to-right" evidence="35">
        <dbReference type="Rhea" id="RHEA:41917"/>
    </physiologicalReaction>
</comment>
<evidence type="ECO:0000256" key="21">
    <source>
        <dbReference type="ARBA" id="ARBA00023401"/>
    </source>
</evidence>
<evidence type="ECO:0000256" key="28">
    <source>
        <dbReference type="ARBA" id="ARBA00047451"/>
    </source>
</evidence>
<evidence type="ECO:0000256" key="45">
    <source>
        <dbReference type="ARBA" id="ARBA00049019"/>
    </source>
</evidence>
<evidence type="ECO:0000256" key="2">
    <source>
        <dbReference type="ARBA" id="ARBA00022450"/>
    </source>
</evidence>
<evidence type="ECO:0000256" key="48">
    <source>
        <dbReference type="ARBA" id="ARBA00049263"/>
    </source>
</evidence>
<dbReference type="Proteomes" id="UP001497382">
    <property type="component" value="Unassembled WGS sequence"/>
</dbReference>
<evidence type="ECO:0000256" key="12">
    <source>
        <dbReference type="ARBA" id="ARBA00023160"/>
    </source>
</evidence>
<comment type="catalytic activity">
    <reaction evidence="15">
        <text>(3R)-hydroxydodecanoyl-[ACP] = (2E)-dodecenoyl-[ACP] + H2O</text>
        <dbReference type="Rhea" id="RHEA:41876"/>
        <dbReference type="Rhea" id="RHEA-COMP:9642"/>
        <dbReference type="Rhea" id="RHEA-COMP:9643"/>
        <dbReference type="ChEBI" id="CHEBI:15377"/>
        <dbReference type="ChEBI" id="CHEBI:78470"/>
        <dbReference type="ChEBI" id="CHEBI:78472"/>
    </reaction>
    <physiologicalReaction direction="left-to-right" evidence="15">
        <dbReference type="Rhea" id="RHEA:41877"/>
    </physiologicalReaction>
</comment>
<evidence type="ECO:0000256" key="43">
    <source>
        <dbReference type="ARBA" id="ARBA00048704"/>
    </source>
</evidence>
<dbReference type="InterPro" id="IPR009081">
    <property type="entry name" value="PP-bd_ACP"/>
</dbReference>
<comment type="catalytic activity">
    <reaction evidence="44">
        <text>3-oxotetradecanoyl-[ACP] + NADPH + H(+) = (3R)-hydroxytetradecanoyl-[ACP] + NADP(+)</text>
        <dbReference type="Rhea" id="RHEA:41888"/>
        <dbReference type="Rhea" id="RHEA-COMP:9645"/>
        <dbReference type="Rhea" id="RHEA-COMP:9646"/>
        <dbReference type="ChEBI" id="CHEBI:15378"/>
        <dbReference type="ChEBI" id="CHEBI:57783"/>
        <dbReference type="ChEBI" id="CHEBI:58349"/>
        <dbReference type="ChEBI" id="CHEBI:78473"/>
        <dbReference type="ChEBI" id="CHEBI:78474"/>
    </reaction>
    <physiologicalReaction direction="left-to-right" evidence="44">
        <dbReference type="Rhea" id="RHEA:41889"/>
    </physiologicalReaction>
</comment>
<dbReference type="GO" id="GO:0004312">
    <property type="term" value="F:fatty acid synthase activity"/>
    <property type="evidence" value="ECO:0007669"/>
    <property type="project" value="TreeGrafter"/>
</dbReference>
<evidence type="ECO:0000256" key="44">
    <source>
        <dbReference type="ARBA" id="ARBA00048935"/>
    </source>
</evidence>
<comment type="catalytic activity">
    <reaction evidence="33">
        <text>3-oxobutanoyl-[ACP] + NADPH + H(+) = (3R)-hydroxybutanoyl-[ACP] + NADP(+)</text>
        <dbReference type="Rhea" id="RHEA:41804"/>
        <dbReference type="Rhea" id="RHEA-COMP:9625"/>
        <dbReference type="Rhea" id="RHEA-COMP:9626"/>
        <dbReference type="ChEBI" id="CHEBI:15378"/>
        <dbReference type="ChEBI" id="CHEBI:57783"/>
        <dbReference type="ChEBI" id="CHEBI:58349"/>
        <dbReference type="ChEBI" id="CHEBI:78450"/>
        <dbReference type="ChEBI" id="CHEBI:78451"/>
    </reaction>
    <physiologicalReaction direction="left-to-right" evidence="33">
        <dbReference type="Rhea" id="RHEA:41805"/>
    </physiologicalReaction>
</comment>
<keyword evidence="2" id="KW-0596">Phosphopantetheine</keyword>
<dbReference type="InterPro" id="IPR042104">
    <property type="entry name" value="PKS_dehydratase_sf"/>
</dbReference>
<dbReference type="SMART" id="SM00829">
    <property type="entry name" value="PKS_ER"/>
    <property type="match status" value="1"/>
</dbReference>
<evidence type="ECO:0000259" key="54">
    <source>
        <dbReference type="PROSITE" id="PS50075"/>
    </source>
</evidence>
<evidence type="ECO:0000256" key="1">
    <source>
        <dbReference type="ARBA" id="ARBA00005189"/>
    </source>
</evidence>
<comment type="catalytic activity">
    <reaction evidence="47">
        <text>(2E)-tetradecenoyl-[ACP] + NADPH + H(+) = tetradecanoyl-[ACP] + NADP(+)</text>
        <dbReference type="Rhea" id="RHEA:41896"/>
        <dbReference type="Rhea" id="RHEA-COMP:9647"/>
        <dbReference type="Rhea" id="RHEA-COMP:9648"/>
        <dbReference type="ChEBI" id="CHEBI:15378"/>
        <dbReference type="ChEBI" id="CHEBI:57783"/>
        <dbReference type="ChEBI" id="CHEBI:58349"/>
        <dbReference type="ChEBI" id="CHEBI:78475"/>
        <dbReference type="ChEBI" id="CHEBI:78477"/>
    </reaction>
    <physiologicalReaction direction="left-to-right" evidence="47">
        <dbReference type="Rhea" id="RHEA:41897"/>
    </physiologicalReaction>
</comment>
<protein>
    <recommendedName>
        <fullName evidence="54">Carrier domain-containing protein</fullName>
    </recommendedName>
</protein>
<dbReference type="InterPro" id="IPR050091">
    <property type="entry name" value="PKS_NRPS_Biosynth_Enz"/>
</dbReference>
<dbReference type="Gene3D" id="3.10.129.110">
    <property type="entry name" value="Polyketide synthase dehydratase"/>
    <property type="match status" value="1"/>
</dbReference>
<dbReference type="Gene3D" id="3.40.50.1820">
    <property type="entry name" value="alpha/beta hydrolase"/>
    <property type="match status" value="1"/>
</dbReference>
<comment type="catalytic activity">
    <reaction evidence="40">
        <text>3-oxohexanoyl-[ACP] + NADPH + H(+) = (3R)-hydroxyhexanoyl-[ACP] + NADP(+)</text>
        <dbReference type="Rhea" id="RHEA:41824"/>
        <dbReference type="Rhea" id="RHEA-COMP:9629"/>
        <dbReference type="Rhea" id="RHEA-COMP:9630"/>
        <dbReference type="ChEBI" id="CHEBI:15378"/>
        <dbReference type="ChEBI" id="CHEBI:57783"/>
        <dbReference type="ChEBI" id="CHEBI:58349"/>
        <dbReference type="ChEBI" id="CHEBI:78456"/>
        <dbReference type="ChEBI" id="CHEBI:78457"/>
    </reaction>
    <physiologicalReaction direction="left-to-right" evidence="40">
        <dbReference type="Rhea" id="RHEA:41825"/>
    </physiologicalReaction>
</comment>
<evidence type="ECO:0000313" key="56">
    <source>
        <dbReference type="Proteomes" id="UP001497382"/>
    </source>
</evidence>
<organism evidence="55 56">
    <name type="scientific">Larinioides sclopetarius</name>
    <dbReference type="NCBI Taxonomy" id="280406"/>
    <lineage>
        <taxon>Eukaryota</taxon>
        <taxon>Metazoa</taxon>
        <taxon>Ecdysozoa</taxon>
        <taxon>Arthropoda</taxon>
        <taxon>Chelicerata</taxon>
        <taxon>Arachnida</taxon>
        <taxon>Araneae</taxon>
        <taxon>Araneomorphae</taxon>
        <taxon>Entelegynae</taxon>
        <taxon>Araneoidea</taxon>
        <taxon>Araneidae</taxon>
        <taxon>Larinioides</taxon>
    </lineage>
</organism>
<dbReference type="GO" id="GO:0006633">
    <property type="term" value="P:fatty acid biosynthetic process"/>
    <property type="evidence" value="ECO:0007669"/>
    <property type="project" value="UniProtKB-KW"/>
</dbReference>
<comment type="catalytic activity">
    <reaction evidence="21">
        <text>(3R)-hydroxyhexadecanoyl-[ACP] = (2E)-hexadecenoyl-[ACP] + H2O</text>
        <dbReference type="Rhea" id="RHEA:41908"/>
        <dbReference type="Rhea" id="RHEA-COMP:9650"/>
        <dbReference type="Rhea" id="RHEA-COMP:9651"/>
        <dbReference type="ChEBI" id="CHEBI:15377"/>
        <dbReference type="ChEBI" id="CHEBI:78480"/>
        <dbReference type="ChEBI" id="CHEBI:78481"/>
    </reaction>
    <physiologicalReaction direction="left-to-right" evidence="21">
        <dbReference type="Rhea" id="RHEA:41909"/>
    </physiologicalReaction>
</comment>
<evidence type="ECO:0000256" key="11">
    <source>
        <dbReference type="ARBA" id="ARBA00023098"/>
    </source>
</evidence>
<evidence type="ECO:0000256" key="5">
    <source>
        <dbReference type="ARBA" id="ARBA00022799"/>
    </source>
</evidence>
<dbReference type="SMART" id="SM00822">
    <property type="entry name" value="PKS_KR"/>
    <property type="match status" value="1"/>
</dbReference>
<evidence type="ECO:0000256" key="37">
    <source>
        <dbReference type="ARBA" id="ARBA00048289"/>
    </source>
</evidence>
<comment type="catalytic activity">
    <reaction evidence="30">
        <text>dodecanoyl-[ACP] + malonyl-[ACP] + H(+) = 3-oxotetradecanoyl-[ACP] + holo-[ACP] + CO2</text>
        <dbReference type="Rhea" id="RHEA:41884"/>
        <dbReference type="Rhea" id="RHEA-COMP:9623"/>
        <dbReference type="Rhea" id="RHEA-COMP:9644"/>
        <dbReference type="Rhea" id="RHEA-COMP:9645"/>
        <dbReference type="Rhea" id="RHEA-COMP:9685"/>
        <dbReference type="ChEBI" id="CHEBI:15378"/>
        <dbReference type="ChEBI" id="CHEBI:16526"/>
        <dbReference type="ChEBI" id="CHEBI:64479"/>
        <dbReference type="ChEBI" id="CHEBI:65264"/>
        <dbReference type="ChEBI" id="CHEBI:78449"/>
        <dbReference type="ChEBI" id="CHEBI:78473"/>
    </reaction>
    <physiologicalReaction direction="left-to-right" evidence="30">
        <dbReference type="Rhea" id="RHEA:41885"/>
    </physiologicalReaction>
</comment>
<comment type="catalytic activity">
    <reaction evidence="31">
        <text>(2E)-hexadecenoyl-[ACP] + NADPH + H(+) = hexadecanoyl-[ACP] + NADP(+)</text>
        <dbReference type="Rhea" id="RHEA:41912"/>
        <dbReference type="Rhea" id="RHEA-COMP:9651"/>
        <dbReference type="Rhea" id="RHEA-COMP:9652"/>
        <dbReference type="ChEBI" id="CHEBI:15378"/>
        <dbReference type="ChEBI" id="CHEBI:57783"/>
        <dbReference type="ChEBI" id="CHEBI:58349"/>
        <dbReference type="ChEBI" id="CHEBI:78481"/>
        <dbReference type="ChEBI" id="CHEBI:78483"/>
    </reaction>
    <physiologicalReaction direction="left-to-right" evidence="31">
        <dbReference type="Rhea" id="RHEA:41913"/>
    </physiologicalReaction>
</comment>
<comment type="catalytic activity">
    <reaction evidence="51">
        <text>butanoyl-[ACP] + malonyl-[ACP] + H(+) = 3-oxohexanoyl-[ACP] + holo-[ACP] + CO2</text>
        <dbReference type="Rhea" id="RHEA:41820"/>
        <dbReference type="Rhea" id="RHEA-COMP:9623"/>
        <dbReference type="Rhea" id="RHEA-COMP:9628"/>
        <dbReference type="Rhea" id="RHEA-COMP:9629"/>
        <dbReference type="Rhea" id="RHEA-COMP:9685"/>
        <dbReference type="ChEBI" id="CHEBI:15378"/>
        <dbReference type="ChEBI" id="CHEBI:16526"/>
        <dbReference type="ChEBI" id="CHEBI:64479"/>
        <dbReference type="ChEBI" id="CHEBI:78449"/>
        <dbReference type="ChEBI" id="CHEBI:78454"/>
        <dbReference type="ChEBI" id="CHEBI:78456"/>
    </reaction>
    <physiologicalReaction direction="left-to-right" evidence="51">
        <dbReference type="Rhea" id="RHEA:41821"/>
    </physiologicalReaction>
</comment>
<keyword evidence="8" id="KW-0663">Pyridoxal phosphate</keyword>
<dbReference type="Pfam" id="PF00975">
    <property type="entry name" value="Thioesterase"/>
    <property type="match status" value="1"/>
</dbReference>
<dbReference type="CDD" id="cd05195">
    <property type="entry name" value="enoyl_red"/>
    <property type="match status" value="1"/>
</dbReference>
<evidence type="ECO:0000256" key="16">
    <source>
        <dbReference type="ARBA" id="ARBA00023373"/>
    </source>
</evidence>
<comment type="caution">
    <text evidence="55">The sequence shown here is derived from an EMBL/GenBank/DDBJ whole genome shotgun (WGS) entry which is preliminary data.</text>
</comment>
<comment type="catalytic activity">
    <reaction evidence="38">
        <text>(2E)-octenoyl-[ACP] + NADPH + H(+) = octanoyl-[ACP] + NADP(+)</text>
        <dbReference type="Rhea" id="RHEA:41848"/>
        <dbReference type="Rhea" id="RHEA-COMP:9635"/>
        <dbReference type="Rhea" id="RHEA-COMP:9636"/>
        <dbReference type="ChEBI" id="CHEBI:15378"/>
        <dbReference type="ChEBI" id="CHEBI:57783"/>
        <dbReference type="ChEBI" id="CHEBI:58349"/>
        <dbReference type="ChEBI" id="CHEBI:78462"/>
        <dbReference type="ChEBI" id="CHEBI:78463"/>
    </reaction>
    <physiologicalReaction direction="left-to-right" evidence="38">
        <dbReference type="Rhea" id="RHEA:41849"/>
    </physiologicalReaction>
</comment>
<comment type="catalytic activity">
    <reaction evidence="41">
        <text>a 2,3-saturated acyl-[ACP] + NADP(+) = a (2E)-enoyl-[ACP] + NADPH + H(+)</text>
        <dbReference type="Rhea" id="RHEA:22564"/>
        <dbReference type="Rhea" id="RHEA-COMP:9925"/>
        <dbReference type="Rhea" id="RHEA-COMP:9926"/>
        <dbReference type="ChEBI" id="CHEBI:15378"/>
        <dbReference type="ChEBI" id="CHEBI:57783"/>
        <dbReference type="ChEBI" id="CHEBI:58349"/>
        <dbReference type="ChEBI" id="CHEBI:78784"/>
        <dbReference type="ChEBI" id="CHEBI:78785"/>
        <dbReference type="EC" id="1.3.1.39"/>
    </reaction>
    <physiologicalReaction direction="right-to-left" evidence="41">
        <dbReference type="Rhea" id="RHEA:22566"/>
    </physiologicalReaction>
</comment>
<evidence type="ECO:0000256" key="4">
    <source>
        <dbReference type="ARBA" id="ARBA00022679"/>
    </source>
</evidence>
<evidence type="ECO:0000256" key="33">
    <source>
        <dbReference type="ARBA" id="ARBA00047953"/>
    </source>
</evidence>
<comment type="catalytic activity">
    <reaction evidence="42">
        <text>holo-[ACP] + acetyl-CoA = acetyl-[ACP] + CoA</text>
        <dbReference type="Rhea" id="RHEA:41788"/>
        <dbReference type="Rhea" id="RHEA-COMP:9621"/>
        <dbReference type="Rhea" id="RHEA-COMP:9685"/>
        <dbReference type="ChEBI" id="CHEBI:57287"/>
        <dbReference type="ChEBI" id="CHEBI:57288"/>
        <dbReference type="ChEBI" id="CHEBI:64479"/>
        <dbReference type="ChEBI" id="CHEBI:78446"/>
        <dbReference type="EC" id="2.3.1.38"/>
    </reaction>
    <physiologicalReaction direction="left-to-right" evidence="42">
        <dbReference type="Rhea" id="RHEA:41789"/>
    </physiologicalReaction>
</comment>
<comment type="catalytic activity">
    <reaction evidence="32">
        <text>(2E)-hexenoyl-[ACP] + NADPH + H(+) = hexanoyl-[ACP] + NADP(+)</text>
        <dbReference type="Rhea" id="RHEA:41832"/>
        <dbReference type="Rhea" id="RHEA-COMP:9631"/>
        <dbReference type="Rhea" id="RHEA-COMP:9632"/>
        <dbReference type="ChEBI" id="CHEBI:15378"/>
        <dbReference type="ChEBI" id="CHEBI:57783"/>
        <dbReference type="ChEBI" id="CHEBI:58349"/>
        <dbReference type="ChEBI" id="CHEBI:78458"/>
        <dbReference type="ChEBI" id="CHEBI:78459"/>
    </reaction>
    <physiologicalReaction direction="left-to-right" evidence="32">
        <dbReference type="Rhea" id="RHEA:41833"/>
    </physiologicalReaction>
</comment>
<dbReference type="InterPro" id="IPR049391">
    <property type="entry name" value="FAS_pseudo-KR"/>
</dbReference>
<comment type="function">
    <text evidence="23">Fatty acid synthetase is a multifunctional enzyme that catalyzes the de novo biosynthesis of long-chain saturated fatty acids starting from acetyl-CoA and malonyl-CoA in the presence of NADPH. This multifunctional protein contains 7 catalytic activities and a site for the binding of the prosthetic group 4'-phosphopantetheine of the acyl carrier protein ([ACP]) domain.</text>
</comment>
<evidence type="ECO:0000256" key="23">
    <source>
        <dbReference type="ARBA" id="ARBA00023442"/>
    </source>
</evidence>
<dbReference type="SUPFAM" id="SSF51735">
    <property type="entry name" value="NAD(P)-binding Rossmann-fold domains"/>
    <property type="match status" value="2"/>
</dbReference>
<dbReference type="PANTHER" id="PTHR43775:SF7">
    <property type="entry name" value="FATTY ACID SYNTHASE"/>
    <property type="match status" value="1"/>
</dbReference>
<evidence type="ECO:0000256" key="35">
    <source>
        <dbReference type="ARBA" id="ARBA00048051"/>
    </source>
</evidence>
<keyword evidence="3" id="KW-0444">Lipid biosynthesis</keyword>
<comment type="catalytic activity">
    <reaction evidence="29">
        <text>(2E)-butenoyl-[ACP] + NADPH + H(+) = butanoyl-[ACP] + NADP(+)</text>
        <dbReference type="Rhea" id="RHEA:41812"/>
        <dbReference type="Rhea" id="RHEA-COMP:9627"/>
        <dbReference type="Rhea" id="RHEA-COMP:9628"/>
        <dbReference type="ChEBI" id="CHEBI:15378"/>
        <dbReference type="ChEBI" id="CHEBI:57783"/>
        <dbReference type="ChEBI" id="CHEBI:58349"/>
        <dbReference type="ChEBI" id="CHEBI:78453"/>
        <dbReference type="ChEBI" id="CHEBI:78454"/>
    </reaction>
    <physiologicalReaction direction="left-to-right" evidence="29">
        <dbReference type="Rhea" id="RHEA:41813"/>
    </physiologicalReaction>
</comment>
<evidence type="ECO:0000256" key="38">
    <source>
        <dbReference type="ARBA" id="ARBA00048420"/>
    </source>
</evidence>
<evidence type="ECO:0000256" key="27">
    <source>
        <dbReference type="ARBA" id="ARBA00047440"/>
    </source>
</evidence>
<evidence type="ECO:0000256" key="39">
    <source>
        <dbReference type="ARBA" id="ARBA00048506"/>
    </source>
</evidence>
<comment type="catalytic activity">
    <reaction evidence="49">
        <text>3-oxohexadecanoyl-[ACP] + NADPH + H(+) = (3R)-hydroxyhexadecanoyl-[ACP] + NADP(+)</text>
        <dbReference type="Rhea" id="RHEA:41904"/>
        <dbReference type="Rhea" id="RHEA-COMP:9649"/>
        <dbReference type="Rhea" id="RHEA-COMP:9650"/>
        <dbReference type="ChEBI" id="CHEBI:15378"/>
        <dbReference type="ChEBI" id="CHEBI:57783"/>
        <dbReference type="ChEBI" id="CHEBI:58349"/>
        <dbReference type="ChEBI" id="CHEBI:78478"/>
        <dbReference type="ChEBI" id="CHEBI:78480"/>
    </reaction>
    <physiologicalReaction direction="left-to-right" evidence="49">
        <dbReference type="Rhea" id="RHEA:41905"/>
    </physiologicalReaction>
</comment>
<evidence type="ECO:0000256" key="24">
    <source>
        <dbReference type="ARBA" id="ARBA00047300"/>
    </source>
</evidence>
<dbReference type="EMBL" id="CAXIEN010000816">
    <property type="protein sequence ID" value="CAL1301760.1"/>
    <property type="molecule type" value="Genomic_DNA"/>
</dbReference>
<evidence type="ECO:0000256" key="25">
    <source>
        <dbReference type="ARBA" id="ARBA00047394"/>
    </source>
</evidence>
<dbReference type="PROSITE" id="PS50075">
    <property type="entry name" value="CARRIER"/>
    <property type="match status" value="1"/>
</dbReference>
<evidence type="ECO:0000256" key="13">
    <source>
        <dbReference type="ARBA" id="ARBA00023268"/>
    </source>
</evidence>
<comment type="catalytic activity">
    <reaction evidence="45">
        <text>(2E)-octadecenoyl-[ACP] + NADPH + H(+) = octadecanoyl-[ACP] + NADP(+)</text>
        <dbReference type="Rhea" id="RHEA:41928"/>
        <dbReference type="Rhea" id="RHEA-COMP:9655"/>
        <dbReference type="Rhea" id="RHEA-COMP:9656"/>
        <dbReference type="ChEBI" id="CHEBI:15378"/>
        <dbReference type="ChEBI" id="CHEBI:57783"/>
        <dbReference type="ChEBI" id="CHEBI:58349"/>
        <dbReference type="ChEBI" id="CHEBI:78489"/>
        <dbReference type="ChEBI" id="CHEBI:78495"/>
    </reaction>
    <physiologicalReaction direction="left-to-right" evidence="45">
        <dbReference type="Rhea" id="RHEA:41929"/>
    </physiologicalReaction>
</comment>
<dbReference type="Pfam" id="PF00698">
    <property type="entry name" value="Acyl_transf_1"/>
    <property type="match status" value="1"/>
</dbReference>
<keyword evidence="11" id="KW-0443">Lipid metabolism</keyword>
<dbReference type="GO" id="GO:0019171">
    <property type="term" value="F:(3R)-hydroxyacyl-[acyl-carrier-protein] dehydratase activity"/>
    <property type="evidence" value="ECO:0007669"/>
    <property type="project" value="UniProtKB-EC"/>
</dbReference>
<comment type="catalytic activity">
    <reaction evidence="28">
        <text>tetradecanoyl-[ACP] + malonyl-[ACP] + H(+) = 3-oxohexadecanoyl-[ACP] + holo-[ACP] + CO2</text>
        <dbReference type="Rhea" id="RHEA:41900"/>
        <dbReference type="Rhea" id="RHEA-COMP:9623"/>
        <dbReference type="Rhea" id="RHEA-COMP:9648"/>
        <dbReference type="Rhea" id="RHEA-COMP:9649"/>
        <dbReference type="Rhea" id="RHEA-COMP:9685"/>
        <dbReference type="ChEBI" id="CHEBI:15378"/>
        <dbReference type="ChEBI" id="CHEBI:16526"/>
        <dbReference type="ChEBI" id="CHEBI:64479"/>
        <dbReference type="ChEBI" id="CHEBI:78449"/>
        <dbReference type="ChEBI" id="CHEBI:78477"/>
        <dbReference type="ChEBI" id="CHEBI:78478"/>
    </reaction>
    <physiologicalReaction direction="left-to-right" evidence="28">
        <dbReference type="Rhea" id="RHEA:41901"/>
    </physiologicalReaction>
</comment>
<comment type="catalytic activity">
    <reaction evidence="39">
        <text>a fatty acyl-[ACP] + malonyl-[ACP] + H(+) = a 3-oxoacyl-[ACP] + holo-[ACP] + CO2</text>
        <dbReference type="Rhea" id="RHEA:22836"/>
        <dbReference type="Rhea" id="RHEA-COMP:9623"/>
        <dbReference type="Rhea" id="RHEA-COMP:9685"/>
        <dbReference type="Rhea" id="RHEA-COMP:9916"/>
        <dbReference type="Rhea" id="RHEA-COMP:14125"/>
        <dbReference type="ChEBI" id="CHEBI:15378"/>
        <dbReference type="ChEBI" id="CHEBI:16526"/>
        <dbReference type="ChEBI" id="CHEBI:64479"/>
        <dbReference type="ChEBI" id="CHEBI:78449"/>
        <dbReference type="ChEBI" id="CHEBI:78776"/>
        <dbReference type="ChEBI" id="CHEBI:138651"/>
        <dbReference type="EC" id="2.3.1.41"/>
    </reaction>
    <physiologicalReaction direction="left-to-right" evidence="39">
        <dbReference type="Rhea" id="RHEA:22837"/>
    </physiologicalReaction>
</comment>
<evidence type="ECO:0000256" key="3">
    <source>
        <dbReference type="ARBA" id="ARBA00022516"/>
    </source>
</evidence>
<keyword evidence="12" id="KW-0275">Fatty acid biosynthesis</keyword>
<comment type="catalytic activity">
    <reaction evidence="24">
        <text>3-oxooctadecanoyl-[ACP] + NADPH + H(+) = (3R)-hydroxyoctadecanoyl-[ACP] + NADP(+)</text>
        <dbReference type="Rhea" id="RHEA:41920"/>
        <dbReference type="Rhea" id="RHEA-COMP:9653"/>
        <dbReference type="Rhea" id="RHEA-COMP:9654"/>
        <dbReference type="ChEBI" id="CHEBI:15378"/>
        <dbReference type="ChEBI" id="CHEBI:57783"/>
        <dbReference type="ChEBI" id="CHEBI:58349"/>
        <dbReference type="ChEBI" id="CHEBI:78487"/>
        <dbReference type="ChEBI" id="CHEBI:78488"/>
    </reaction>
    <physiologicalReaction direction="left-to-right" evidence="24">
        <dbReference type="Rhea" id="RHEA:41921"/>
    </physiologicalReaction>
</comment>
<evidence type="ECO:0000256" key="42">
    <source>
        <dbReference type="ARBA" id="ARBA00048691"/>
    </source>
</evidence>
<dbReference type="SUPFAM" id="SSF52151">
    <property type="entry name" value="FabD/lysophospholipase-like"/>
    <property type="match status" value="1"/>
</dbReference>
<dbReference type="Gene3D" id="3.30.70.3290">
    <property type="match status" value="1"/>
</dbReference>
<dbReference type="PANTHER" id="PTHR43775">
    <property type="entry name" value="FATTY ACID SYNTHASE"/>
    <property type="match status" value="1"/>
</dbReference>
<comment type="catalytic activity">
    <reaction evidence="16">
        <text>(3R)-hydroxyhexanoyl-[ACP] = (2E)-hexenoyl-[ACP] + H2O</text>
        <dbReference type="Rhea" id="RHEA:41828"/>
        <dbReference type="Rhea" id="RHEA-COMP:9630"/>
        <dbReference type="Rhea" id="RHEA-COMP:9631"/>
        <dbReference type="ChEBI" id="CHEBI:15377"/>
        <dbReference type="ChEBI" id="CHEBI:78457"/>
        <dbReference type="ChEBI" id="CHEBI:78458"/>
    </reaction>
    <physiologicalReaction direction="left-to-right" evidence="16">
        <dbReference type="Rhea" id="RHEA:41829"/>
    </physiologicalReaction>
</comment>
<comment type="catalytic activity">
    <reaction evidence="37">
        <text>tetradecanoyl-[ACP] + H2O = tetradecanoate + holo-[ACP] + H(+)</text>
        <dbReference type="Rhea" id="RHEA:30123"/>
        <dbReference type="Rhea" id="RHEA-COMP:9648"/>
        <dbReference type="Rhea" id="RHEA-COMP:9685"/>
        <dbReference type="ChEBI" id="CHEBI:15377"/>
        <dbReference type="ChEBI" id="CHEBI:15378"/>
        <dbReference type="ChEBI" id="CHEBI:30807"/>
        <dbReference type="ChEBI" id="CHEBI:64479"/>
        <dbReference type="ChEBI" id="CHEBI:78477"/>
        <dbReference type="EC" id="3.1.2.14"/>
    </reaction>
    <physiologicalReaction direction="left-to-right" evidence="37">
        <dbReference type="Rhea" id="RHEA:30124"/>
    </physiologicalReaction>
</comment>
<evidence type="ECO:0000256" key="34">
    <source>
        <dbReference type="ARBA" id="ARBA00047961"/>
    </source>
</evidence>
<dbReference type="Gene3D" id="3.40.50.150">
    <property type="entry name" value="Vaccinia Virus protein VP39"/>
    <property type="match status" value="1"/>
</dbReference>
<comment type="catalytic activity">
    <reaction evidence="14">
        <text>(3R)-hydroxyoctanoyl-[ACP] = (2E)-octenoyl-[ACP] + H2O</text>
        <dbReference type="Rhea" id="RHEA:41844"/>
        <dbReference type="Rhea" id="RHEA-COMP:9634"/>
        <dbReference type="Rhea" id="RHEA-COMP:9635"/>
        <dbReference type="ChEBI" id="CHEBI:15377"/>
        <dbReference type="ChEBI" id="CHEBI:78461"/>
        <dbReference type="ChEBI" id="CHEBI:78462"/>
    </reaction>
    <physiologicalReaction direction="left-to-right" evidence="14">
        <dbReference type="Rhea" id="RHEA:41845"/>
    </physiologicalReaction>
</comment>
<evidence type="ECO:0000256" key="17">
    <source>
        <dbReference type="ARBA" id="ARBA00023388"/>
    </source>
</evidence>
<dbReference type="InterPro" id="IPR020843">
    <property type="entry name" value="ER"/>
</dbReference>
<evidence type="ECO:0000256" key="32">
    <source>
        <dbReference type="ARBA" id="ARBA00047897"/>
    </source>
</evidence>
<keyword evidence="5" id="KW-0702">S-nitrosylation</keyword>
<evidence type="ECO:0000256" key="14">
    <source>
        <dbReference type="ARBA" id="ARBA00023332"/>
    </source>
</evidence>
<dbReference type="InterPro" id="IPR016035">
    <property type="entry name" value="Acyl_Trfase/lysoPLipase"/>
</dbReference>
<proteinExistence type="predicted"/>
<comment type="catalytic activity">
    <reaction evidence="22">
        <text>(3R)-hydroxybutanoyl-[ACP] = (2E)-butenoyl-[ACP] + H2O</text>
        <dbReference type="Rhea" id="RHEA:41808"/>
        <dbReference type="Rhea" id="RHEA-COMP:9626"/>
        <dbReference type="Rhea" id="RHEA-COMP:9627"/>
        <dbReference type="ChEBI" id="CHEBI:15377"/>
        <dbReference type="ChEBI" id="CHEBI:78451"/>
        <dbReference type="ChEBI" id="CHEBI:78453"/>
    </reaction>
    <physiologicalReaction direction="left-to-right" evidence="22">
        <dbReference type="Rhea" id="RHEA:41809"/>
    </physiologicalReaction>
</comment>
<dbReference type="InterPro" id="IPR036291">
    <property type="entry name" value="NAD(P)-bd_dom_sf"/>
</dbReference>
<dbReference type="Pfam" id="PF21089">
    <property type="entry name" value="PKS_DH_N"/>
    <property type="match status" value="1"/>
</dbReference>
<comment type="catalytic activity">
    <reaction evidence="27">
        <text>3-oxodecanoyl-[ACP] + NADPH + H(+) = (3R)-hydroxydecanoyl-[ACP] + NADP(+)</text>
        <dbReference type="Rhea" id="RHEA:41856"/>
        <dbReference type="Rhea" id="RHEA-COMP:9637"/>
        <dbReference type="Rhea" id="RHEA-COMP:9638"/>
        <dbReference type="ChEBI" id="CHEBI:15378"/>
        <dbReference type="ChEBI" id="CHEBI:57783"/>
        <dbReference type="ChEBI" id="CHEBI:58349"/>
        <dbReference type="ChEBI" id="CHEBI:78464"/>
        <dbReference type="ChEBI" id="CHEBI:78466"/>
    </reaction>
    <physiologicalReaction direction="left-to-right" evidence="27">
        <dbReference type="Rhea" id="RHEA:41857"/>
    </physiologicalReaction>
</comment>
<dbReference type="Gene3D" id="1.10.1200.10">
    <property type="entry name" value="ACP-like"/>
    <property type="match status" value="1"/>
</dbReference>
<dbReference type="InterPro" id="IPR013968">
    <property type="entry name" value="PKS_KR"/>
</dbReference>
<evidence type="ECO:0000256" key="18">
    <source>
        <dbReference type="ARBA" id="ARBA00023394"/>
    </source>
</evidence>
<keyword evidence="4" id="KW-0808">Transferase</keyword>
<dbReference type="InterPro" id="IPR029058">
    <property type="entry name" value="AB_hydrolase_fold"/>
</dbReference>
<dbReference type="Gene3D" id="3.90.180.10">
    <property type="entry name" value="Medium-chain alcohol dehydrogenases, catalytic domain"/>
    <property type="match status" value="1"/>
</dbReference>
<evidence type="ECO:0000256" key="49">
    <source>
        <dbReference type="ARBA" id="ARBA00049414"/>
    </source>
</evidence>
<evidence type="ECO:0000256" key="9">
    <source>
        <dbReference type="ARBA" id="ARBA00022990"/>
    </source>
</evidence>